<organism evidence="3 4">
    <name type="scientific">Vreelandella aquamarina</name>
    <dbReference type="NCBI Taxonomy" id="77097"/>
    <lineage>
        <taxon>Bacteria</taxon>
        <taxon>Pseudomonadati</taxon>
        <taxon>Pseudomonadota</taxon>
        <taxon>Gammaproteobacteria</taxon>
        <taxon>Oceanospirillales</taxon>
        <taxon>Halomonadaceae</taxon>
        <taxon>Vreelandella</taxon>
    </lineage>
</organism>
<name>A0A1H8GNK5_9GAMM</name>
<gene>
    <name evidence="3" type="ORF">SAMN04490369_101231</name>
</gene>
<evidence type="ECO:0000256" key="2">
    <source>
        <dbReference type="SAM" id="SignalP"/>
    </source>
</evidence>
<feature type="chain" id="PRO_5011720638" description="DUF4124 domain-containing protein" evidence="2">
    <location>
        <begin position="20"/>
        <end position="164"/>
    </location>
</feature>
<feature type="compositionally biased region" description="Polar residues" evidence="1">
    <location>
        <begin position="60"/>
        <end position="69"/>
    </location>
</feature>
<evidence type="ECO:0008006" key="5">
    <source>
        <dbReference type="Google" id="ProtNLM"/>
    </source>
</evidence>
<evidence type="ECO:0000313" key="3">
    <source>
        <dbReference type="EMBL" id="SEN45395.1"/>
    </source>
</evidence>
<feature type="compositionally biased region" description="Low complexity" evidence="1">
    <location>
        <begin position="70"/>
        <end position="91"/>
    </location>
</feature>
<keyword evidence="2" id="KW-0732">Signal</keyword>
<feature type="signal peptide" evidence="2">
    <location>
        <begin position="1"/>
        <end position="19"/>
    </location>
</feature>
<evidence type="ECO:0000313" key="4">
    <source>
        <dbReference type="Proteomes" id="UP000199493"/>
    </source>
</evidence>
<dbReference type="AlphaFoldDB" id="A0A1H8GNK5"/>
<proteinExistence type="predicted"/>
<dbReference type="EMBL" id="FODB01000012">
    <property type="protein sequence ID" value="SEN45395.1"/>
    <property type="molecule type" value="Genomic_DNA"/>
</dbReference>
<reference evidence="3 4" key="1">
    <citation type="submission" date="2016-10" db="EMBL/GenBank/DDBJ databases">
        <authorList>
            <person name="de Groot N.N."/>
        </authorList>
    </citation>
    <scope>NUCLEOTIDE SEQUENCE [LARGE SCALE GENOMIC DNA]</scope>
    <source>
        <strain evidence="3 4">558</strain>
    </source>
</reference>
<sequence>MKKPALFALLVLMPFTAQADIFRCEVNGKTAFQDFPCASGNSETVDTSNLTIISAPPPSTRTQQPSRSVTPQPRQRSYSSSSSNYQTTTQRRNAEVQARARGIVIPGMSENQAISVLGRPARISSYTYNGALCRRLYWDGSRPFQNGRHTVVICNGEVSSYSGH</sequence>
<dbReference type="RefSeq" id="WP_089675048.1">
    <property type="nucleotide sequence ID" value="NZ_FODB01000012.1"/>
</dbReference>
<protein>
    <recommendedName>
        <fullName evidence="5">DUF4124 domain-containing protein</fullName>
    </recommendedName>
</protein>
<evidence type="ECO:0000256" key="1">
    <source>
        <dbReference type="SAM" id="MobiDB-lite"/>
    </source>
</evidence>
<feature type="region of interest" description="Disordered" evidence="1">
    <location>
        <begin position="53"/>
        <end position="96"/>
    </location>
</feature>
<accession>A0A1H8GNK5</accession>
<dbReference type="Proteomes" id="UP000199493">
    <property type="component" value="Unassembled WGS sequence"/>
</dbReference>